<feature type="compositionally biased region" description="Basic and acidic residues" evidence="5">
    <location>
        <begin position="337"/>
        <end position="374"/>
    </location>
</feature>
<feature type="compositionally biased region" description="Basic residues" evidence="5">
    <location>
        <begin position="375"/>
        <end position="389"/>
    </location>
</feature>
<evidence type="ECO:0000256" key="2">
    <source>
        <dbReference type="ARBA" id="ARBA00022692"/>
    </source>
</evidence>
<evidence type="ECO:0000313" key="7">
    <source>
        <dbReference type="EMBL" id="TIB79759.1"/>
    </source>
</evidence>
<name>A0A4T0QKG1_9BASI</name>
<feature type="transmembrane region" description="Helical" evidence="6">
    <location>
        <begin position="47"/>
        <end position="67"/>
    </location>
</feature>
<dbReference type="GO" id="GO:0032469">
    <property type="term" value="P:endoplasmic reticulum calcium ion homeostasis"/>
    <property type="evidence" value="ECO:0007669"/>
    <property type="project" value="InterPro"/>
</dbReference>
<sequence length="389" mass="44930">MVEPSETSSRLANVVKTFMPPSREGLFESNYNGIEWKWKMFVIRPALFKWDLIGLLLVVVYILWSFVGSRWNKRIADKWADHWQGIINKQVAMVNVFKQSPTYADGPTDYLTYASGRRGMERFYTHVHTRPRHDIFQQLFNLAWSTIDFGADSSDNVTLTAKLTPPKGGQDVGFVYALVKKSKMANLRKKRFDLGLTKTINDSDAFTNDFSPMAEVHALNSSFSKEGLTGLPETVKEAGAYLNWLIISDQPTEKPSKGPLKPEEKERVIEINLKLPSDMSKLTSYIMLVFNLIDAIHLQKLSLNADTLRRLQKNRQDLEVSLIKEYAKQLEDEEEERTGKTAEERKRIAKKAIEDAKYEKMTPEQRRKHEEKERKKVAKRSQPKPKMKR</sequence>
<proteinExistence type="predicted"/>
<evidence type="ECO:0000256" key="6">
    <source>
        <dbReference type="SAM" id="Phobius"/>
    </source>
</evidence>
<dbReference type="EMBL" id="SPRC01000021">
    <property type="protein sequence ID" value="TIB79759.1"/>
    <property type="molecule type" value="Genomic_DNA"/>
</dbReference>
<protein>
    <submittedName>
        <fullName evidence="7">DUF1682-domain-containing protein</fullName>
    </submittedName>
</protein>
<evidence type="ECO:0000256" key="1">
    <source>
        <dbReference type="ARBA" id="ARBA00004167"/>
    </source>
</evidence>
<comment type="subcellular location">
    <subcellularLocation>
        <location evidence="1">Membrane</location>
        <topology evidence="1">Single-pass membrane protein</topology>
    </subcellularLocation>
</comment>
<evidence type="ECO:0000256" key="5">
    <source>
        <dbReference type="SAM" id="MobiDB-lite"/>
    </source>
</evidence>
<keyword evidence="2 6" id="KW-0812">Transmembrane</keyword>
<dbReference type="PANTHER" id="PTHR12883:SF0">
    <property type="entry name" value="PAT COMPLEX SUBUNIT CCDC47"/>
    <property type="match status" value="1"/>
</dbReference>
<dbReference type="GO" id="GO:0016020">
    <property type="term" value="C:membrane"/>
    <property type="evidence" value="ECO:0007669"/>
    <property type="project" value="UniProtKB-SubCell"/>
</dbReference>
<feature type="region of interest" description="Disordered" evidence="5">
    <location>
        <begin position="329"/>
        <end position="389"/>
    </location>
</feature>
<dbReference type="InterPro" id="IPR012879">
    <property type="entry name" value="CCDC47"/>
</dbReference>
<keyword evidence="3 6" id="KW-1133">Transmembrane helix</keyword>
<comment type="caution">
    <text evidence="7">The sequence shown here is derived from an EMBL/GenBank/DDBJ whole genome shotgun (WGS) entry which is preliminary data.</text>
</comment>
<dbReference type="AlphaFoldDB" id="A0A4T0QKG1"/>
<dbReference type="GO" id="GO:0005509">
    <property type="term" value="F:calcium ion binding"/>
    <property type="evidence" value="ECO:0007669"/>
    <property type="project" value="InterPro"/>
</dbReference>
<reference evidence="7 8" key="1">
    <citation type="submission" date="2019-03" db="EMBL/GenBank/DDBJ databases">
        <title>Sequencing 25 genomes of Wallemia mellicola.</title>
        <authorList>
            <person name="Gostincar C."/>
        </authorList>
    </citation>
    <scope>NUCLEOTIDE SEQUENCE [LARGE SCALE GENOMIC DNA]</scope>
    <source>
        <strain evidence="7 8">EXF-6152</strain>
    </source>
</reference>
<keyword evidence="4 6" id="KW-0472">Membrane</keyword>
<organism evidence="7 8">
    <name type="scientific">Wallemia mellicola</name>
    <dbReference type="NCBI Taxonomy" id="1708541"/>
    <lineage>
        <taxon>Eukaryota</taxon>
        <taxon>Fungi</taxon>
        <taxon>Dikarya</taxon>
        <taxon>Basidiomycota</taxon>
        <taxon>Wallemiomycotina</taxon>
        <taxon>Wallemiomycetes</taxon>
        <taxon>Wallemiales</taxon>
        <taxon>Wallemiaceae</taxon>
        <taxon>Wallemia</taxon>
    </lineage>
</organism>
<dbReference type="Proteomes" id="UP000310685">
    <property type="component" value="Unassembled WGS sequence"/>
</dbReference>
<dbReference type="PANTHER" id="PTHR12883">
    <property type="entry name" value="ADIPOCYTE-SPECIFIC PROTEIN 4-RELATED"/>
    <property type="match status" value="1"/>
</dbReference>
<accession>A0A4T0QKG1</accession>
<evidence type="ECO:0000256" key="3">
    <source>
        <dbReference type="ARBA" id="ARBA00022989"/>
    </source>
</evidence>
<dbReference type="Pfam" id="PF07946">
    <property type="entry name" value="CCDC47"/>
    <property type="match status" value="1"/>
</dbReference>
<evidence type="ECO:0000313" key="8">
    <source>
        <dbReference type="Proteomes" id="UP000310685"/>
    </source>
</evidence>
<dbReference type="GO" id="GO:0005783">
    <property type="term" value="C:endoplasmic reticulum"/>
    <property type="evidence" value="ECO:0007669"/>
    <property type="project" value="InterPro"/>
</dbReference>
<evidence type="ECO:0000256" key="4">
    <source>
        <dbReference type="ARBA" id="ARBA00023136"/>
    </source>
</evidence>
<gene>
    <name evidence="7" type="ORF">E3Q22_02306</name>
</gene>